<evidence type="ECO:0000313" key="5">
    <source>
        <dbReference type="EMBL" id="CAB9517070.1"/>
    </source>
</evidence>
<dbReference type="AlphaFoldDB" id="A0A9N8EEP8"/>
<dbReference type="EMBL" id="CAICTM010000827">
    <property type="protein sequence ID" value="CAB9517070.1"/>
    <property type="molecule type" value="Genomic_DNA"/>
</dbReference>
<dbReference type="GO" id="GO:0005737">
    <property type="term" value="C:cytoplasm"/>
    <property type="evidence" value="ECO:0007669"/>
    <property type="project" value="TreeGrafter"/>
</dbReference>
<dbReference type="SUPFAM" id="SSF47216">
    <property type="entry name" value="Proteasome activator"/>
    <property type="match status" value="1"/>
</dbReference>
<protein>
    <submittedName>
        <fullName evidence="5">Proteasome (Prosome, macropain) activator subunit</fullName>
    </submittedName>
</protein>
<dbReference type="GO" id="GO:0008537">
    <property type="term" value="C:proteasome activator complex"/>
    <property type="evidence" value="ECO:0007669"/>
    <property type="project" value="InterPro"/>
</dbReference>
<reference evidence="5" key="1">
    <citation type="submission" date="2020-06" db="EMBL/GenBank/DDBJ databases">
        <authorList>
            <consortium name="Plant Systems Biology data submission"/>
        </authorList>
    </citation>
    <scope>NUCLEOTIDE SEQUENCE</scope>
    <source>
        <strain evidence="5">D6</strain>
    </source>
</reference>
<dbReference type="PANTHER" id="PTHR10660">
    <property type="entry name" value="PROTEASOME REGULATOR PA28"/>
    <property type="match status" value="1"/>
</dbReference>
<dbReference type="GO" id="GO:0061133">
    <property type="term" value="F:endopeptidase activator activity"/>
    <property type="evidence" value="ECO:0007669"/>
    <property type="project" value="TreeGrafter"/>
</dbReference>
<dbReference type="GO" id="GO:0005654">
    <property type="term" value="C:nucleoplasm"/>
    <property type="evidence" value="ECO:0007669"/>
    <property type="project" value="TreeGrafter"/>
</dbReference>
<dbReference type="Proteomes" id="UP001153069">
    <property type="component" value="Unassembled WGS sequence"/>
</dbReference>
<dbReference type="PANTHER" id="PTHR10660:SF2">
    <property type="entry name" value="LD45860P"/>
    <property type="match status" value="1"/>
</dbReference>
<dbReference type="InterPro" id="IPR036997">
    <property type="entry name" value="PA28_C_sf"/>
</dbReference>
<dbReference type="Gene3D" id="1.20.120.180">
    <property type="entry name" value="Proteasome activator pa28, C-terminal domain"/>
    <property type="match status" value="1"/>
</dbReference>
<name>A0A9N8EEP8_9STRA</name>
<dbReference type="Pfam" id="PF02252">
    <property type="entry name" value="PA28_C"/>
    <property type="match status" value="1"/>
</dbReference>
<organism evidence="5 6">
    <name type="scientific">Seminavis robusta</name>
    <dbReference type="NCBI Taxonomy" id="568900"/>
    <lineage>
        <taxon>Eukaryota</taxon>
        <taxon>Sar</taxon>
        <taxon>Stramenopiles</taxon>
        <taxon>Ochrophyta</taxon>
        <taxon>Bacillariophyta</taxon>
        <taxon>Bacillariophyceae</taxon>
        <taxon>Bacillariophycidae</taxon>
        <taxon>Naviculales</taxon>
        <taxon>Naviculaceae</taxon>
        <taxon>Seminavis</taxon>
    </lineage>
</organism>
<evidence type="ECO:0000313" key="6">
    <source>
        <dbReference type="Proteomes" id="UP001153069"/>
    </source>
</evidence>
<feature type="region of interest" description="Disordered" evidence="3">
    <location>
        <begin position="139"/>
        <end position="186"/>
    </location>
</feature>
<evidence type="ECO:0000259" key="4">
    <source>
        <dbReference type="Pfam" id="PF02252"/>
    </source>
</evidence>
<keyword evidence="2 5" id="KW-0647">Proteasome</keyword>
<comment type="caution">
    <text evidence="5">The sequence shown here is derived from an EMBL/GenBank/DDBJ whole genome shotgun (WGS) entry which is preliminary data.</text>
</comment>
<dbReference type="OrthoDB" id="6591885at2759"/>
<feature type="domain" description="Proteasome activator PA28 C-terminal" evidence="4">
    <location>
        <begin position="56"/>
        <end position="139"/>
    </location>
</feature>
<evidence type="ECO:0000256" key="2">
    <source>
        <dbReference type="ARBA" id="ARBA00022942"/>
    </source>
</evidence>
<accession>A0A9N8EEP8</accession>
<keyword evidence="6" id="KW-1185">Reference proteome</keyword>
<evidence type="ECO:0000256" key="1">
    <source>
        <dbReference type="ARBA" id="ARBA00005883"/>
    </source>
</evidence>
<dbReference type="GO" id="GO:2000045">
    <property type="term" value="P:regulation of G1/S transition of mitotic cell cycle"/>
    <property type="evidence" value="ECO:0007669"/>
    <property type="project" value="TreeGrafter"/>
</dbReference>
<dbReference type="InterPro" id="IPR009077">
    <property type="entry name" value="Proteasome_activ_PA28"/>
</dbReference>
<dbReference type="InterPro" id="IPR003186">
    <property type="entry name" value="PA28_C"/>
</dbReference>
<evidence type="ECO:0000256" key="3">
    <source>
        <dbReference type="SAM" id="MobiDB-lite"/>
    </source>
</evidence>
<dbReference type="GO" id="GO:0061136">
    <property type="term" value="P:regulation of proteasomal protein catabolic process"/>
    <property type="evidence" value="ECO:0007669"/>
    <property type="project" value="TreeGrafter"/>
</dbReference>
<proteinExistence type="inferred from homology"/>
<gene>
    <name evidence="5" type="ORF">SEMRO_828_G208010.1</name>
</gene>
<dbReference type="InterPro" id="IPR036252">
    <property type="entry name" value="Proteasome_activ_sf"/>
</dbReference>
<sequence>MSTLSAIQKAAKKQADSITDGAVKTVESMDASYQSLFPFKTLSEATASFSAGDVAKPNEALAKAVSAAQEAVDSTVTACLTMERYILLTIPQMEDGGNFGVTVQLAGLKMVKDDREKLEKMLEDLSKYASSRADALEKLKLPSSSKSKTTTSTTANNETKGGEKPGATSSTGSNTEEKTVETENQLADAPFRQQAVWQVDALYYSKARNAFMSAMTCFMTAADFLDKNKGKIAAPKGSSGGRGFSSMY</sequence>
<comment type="similarity">
    <text evidence="1">Belongs to the PA28 family.</text>
</comment>
<feature type="compositionally biased region" description="Low complexity" evidence="3">
    <location>
        <begin position="143"/>
        <end position="154"/>
    </location>
</feature>